<proteinExistence type="predicted"/>
<dbReference type="Proteomes" id="UP000887576">
    <property type="component" value="Unplaced"/>
</dbReference>
<evidence type="ECO:0000313" key="1">
    <source>
        <dbReference type="Proteomes" id="UP000887576"/>
    </source>
</evidence>
<evidence type="ECO:0000313" key="2">
    <source>
        <dbReference type="WBParaSite" id="JU765_v2.g18116.t1"/>
    </source>
</evidence>
<sequence length="294" mass="33236">MTRHGKNATASAVYSYSERKKDSAASGWGTLHARIGADSVKPFDCCCLSLQPCREPMISPDGYLFDKESVLKYILHRKDMYKLEMEAYEHHLKILNEKDESKKKELEDEAKRKFAYNDRHVVKSGESSSTTERLVDTPSEDISNMSGDRKHKFASFWGPSIPETLSNGTMVKPDKTVRNPYNNKPLKYKELMPVIFTPIDESKTHSQLVGSQNRYMCPVTKDTLTNAMKCAYLKTSQRVVNAACVDMIVKDGHDPINGKELKKEDVIFMQKGGTGFARTNMLKANVYRPTMATA</sequence>
<dbReference type="WBParaSite" id="JU765_v2.g18116.t1">
    <property type="protein sequence ID" value="JU765_v2.g18116.t1"/>
    <property type="gene ID" value="JU765_v2.g18116"/>
</dbReference>
<reference evidence="2" key="1">
    <citation type="submission" date="2022-11" db="UniProtKB">
        <authorList>
            <consortium name="WormBaseParasite"/>
        </authorList>
    </citation>
    <scope>IDENTIFICATION</scope>
</reference>
<name>A0AC34QPB9_9BILA</name>
<accession>A0AC34QPB9</accession>
<organism evidence="1 2">
    <name type="scientific">Panagrolaimus sp. JU765</name>
    <dbReference type="NCBI Taxonomy" id="591449"/>
    <lineage>
        <taxon>Eukaryota</taxon>
        <taxon>Metazoa</taxon>
        <taxon>Ecdysozoa</taxon>
        <taxon>Nematoda</taxon>
        <taxon>Chromadorea</taxon>
        <taxon>Rhabditida</taxon>
        <taxon>Tylenchina</taxon>
        <taxon>Panagrolaimomorpha</taxon>
        <taxon>Panagrolaimoidea</taxon>
        <taxon>Panagrolaimidae</taxon>
        <taxon>Panagrolaimus</taxon>
    </lineage>
</organism>
<protein>
    <submittedName>
        <fullName evidence="2">Nitric oxide synthase-interacting protein homolog</fullName>
    </submittedName>
</protein>